<keyword evidence="3" id="KW-0547">Nucleotide-binding</keyword>
<organism evidence="6 7">
    <name type="scientific">Hohenbuehelia grisea</name>
    <dbReference type="NCBI Taxonomy" id="104357"/>
    <lineage>
        <taxon>Eukaryota</taxon>
        <taxon>Fungi</taxon>
        <taxon>Dikarya</taxon>
        <taxon>Basidiomycota</taxon>
        <taxon>Agaricomycotina</taxon>
        <taxon>Agaricomycetes</taxon>
        <taxon>Agaricomycetidae</taxon>
        <taxon>Agaricales</taxon>
        <taxon>Pleurotineae</taxon>
        <taxon>Pleurotaceae</taxon>
        <taxon>Hohenbuehelia</taxon>
    </lineage>
</organism>
<evidence type="ECO:0000256" key="2">
    <source>
        <dbReference type="ARBA" id="ARBA00022679"/>
    </source>
</evidence>
<comment type="caution">
    <text evidence="6">The sequence shown here is derived from an EMBL/GenBank/DDBJ whole genome shotgun (WGS) entry which is preliminary data.</text>
</comment>
<evidence type="ECO:0000313" key="6">
    <source>
        <dbReference type="EMBL" id="KAL0947252.1"/>
    </source>
</evidence>
<dbReference type="InterPro" id="IPR018022">
    <property type="entry name" value="IPT"/>
</dbReference>
<dbReference type="InterPro" id="IPR027417">
    <property type="entry name" value="P-loop_NTPase"/>
</dbReference>
<evidence type="ECO:0000313" key="7">
    <source>
        <dbReference type="Proteomes" id="UP001556367"/>
    </source>
</evidence>
<accession>A0ABR3IVE7</accession>
<dbReference type="SUPFAM" id="SSF52540">
    <property type="entry name" value="P-loop containing nucleoside triphosphate hydrolases"/>
    <property type="match status" value="1"/>
</dbReference>
<comment type="similarity">
    <text evidence="1">Belongs to the IPP transferase family.</text>
</comment>
<feature type="compositionally biased region" description="Basic and acidic residues" evidence="5">
    <location>
        <begin position="465"/>
        <end position="478"/>
    </location>
</feature>
<name>A0ABR3IVE7_9AGAR</name>
<dbReference type="EMBL" id="JASNQZ010000015">
    <property type="protein sequence ID" value="KAL0947252.1"/>
    <property type="molecule type" value="Genomic_DNA"/>
</dbReference>
<evidence type="ECO:0000256" key="4">
    <source>
        <dbReference type="ARBA" id="ARBA00022840"/>
    </source>
</evidence>
<proteinExistence type="inferred from homology"/>
<sequence length="503" mass="55679">MLSSTVAAARLPLIAICGTTGVGKSNLAIELALELARRAASSGSPWVGARIINADAMQCYAGMDVITNKVSDAEMKGVEHLLMGHKQPGEQYVVGQWVQDATKAIEETHRRHQIPIVVGGTSYWIQHLLFPNRLAQPEPPAYPTAAPMSDAMQKSVDGLSSELRSLYDSIPEHPPSASDDPTSAFALHSLLNALDPLVAARWHWRDTRKVLRNLQIMKETGRLPSEIMSTQSNQVIEPRYRTLLYWLYAHPDALNPRLDARVDSMIKSGLLHEIRALQAIAASASTTTQSDPDYTLGIYQSIGYKEFHDYLTATDPPARLFEEAVERMKLSTRQYAKRQISWIRNKLLPLVNHPSEEPVAHAYLFNATELGTAWHSHVLQPALQITTDFLAGNALPDPQSLSDAAKQMLVITQKPVDPHAVLEARRKVVCSICTLDPAQPCMIEEGAQWAAHERTKVHRRLASKSQREAAVKAAQESKRKARSDQASTNRSNEEVAVADLFLP</sequence>
<reference evidence="7" key="1">
    <citation type="submission" date="2024-06" db="EMBL/GenBank/DDBJ databases">
        <title>Multi-omics analyses provide insights into the biosynthesis of the anticancer antibiotic pleurotin in Hohenbuehelia grisea.</title>
        <authorList>
            <person name="Weaver J.A."/>
            <person name="Alberti F."/>
        </authorList>
    </citation>
    <scope>NUCLEOTIDE SEQUENCE [LARGE SCALE GENOMIC DNA]</scope>
    <source>
        <strain evidence="7">T-177</strain>
    </source>
</reference>
<keyword evidence="4" id="KW-0067">ATP-binding</keyword>
<protein>
    <recommendedName>
        <fullName evidence="8">tRNA isopentenyltransferase</fullName>
    </recommendedName>
</protein>
<dbReference type="PANTHER" id="PTHR11088:SF89">
    <property type="entry name" value="TRNA DIMETHYLALLYLTRANSFERASE"/>
    <property type="match status" value="1"/>
</dbReference>
<feature type="region of interest" description="Disordered" evidence="5">
    <location>
        <begin position="459"/>
        <end position="503"/>
    </location>
</feature>
<evidence type="ECO:0000256" key="1">
    <source>
        <dbReference type="ARBA" id="ARBA00005842"/>
    </source>
</evidence>
<dbReference type="Pfam" id="PF01715">
    <property type="entry name" value="IPPT"/>
    <property type="match status" value="1"/>
</dbReference>
<dbReference type="Gene3D" id="1.10.20.140">
    <property type="match status" value="1"/>
</dbReference>
<evidence type="ECO:0000256" key="3">
    <source>
        <dbReference type="ARBA" id="ARBA00022741"/>
    </source>
</evidence>
<dbReference type="HAMAP" id="MF_00185">
    <property type="entry name" value="IPP_trans"/>
    <property type="match status" value="1"/>
</dbReference>
<keyword evidence="7" id="KW-1185">Reference proteome</keyword>
<evidence type="ECO:0000256" key="5">
    <source>
        <dbReference type="SAM" id="MobiDB-lite"/>
    </source>
</evidence>
<dbReference type="Proteomes" id="UP001556367">
    <property type="component" value="Unassembled WGS sequence"/>
</dbReference>
<gene>
    <name evidence="6" type="ORF">HGRIS_013373</name>
</gene>
<keyword evidence="2" id="KW-0808">Transferase</keyword>
<dbReference type="PANTHER" id="PTHR11088">
    <property type="entry name" value="TRNA DIMETHYLALLYLTRANSFERASE"/>
    <property type="match status" value="1"/>
</dbReference>
<evidence type="ECO:0008006" key="8">
    <source>
        <dbReference type="Google" id="ProtNLM"/>
    </source>
</evidence>
<dbReference type="InterPro" id="IPR039657">
    <property type="entry name" value="Dimethylallyltransferase"/>
</dbReference>
<dbReference type="Gene3D" id="3.40.50.300">
    <property type="entry name" value="P-loop containing nucleotide triphosphate hydrolases"/>
    <property type="match status" value="1"/>
</dbReference>